<dbReference type="Pfam" id="PF12679">
    <property type="entry name" value="ABC2_membrane_2"/>
    <property type="match status" value="1"/>
</dbReference>
<evidence type="ECO:0000256" key="1">
    <source>
        <dbReference type="SAM" id="Phobius"/>
    </source>
</evidence>
<proteinExistence type="predicted"/>
<feature type="transmembrane region" description="Helical" evidence="1">
    <location>
        <begin position="15"/>
        <end position="35"/>
    </location>
</feature>
<feature type="transmembrane region" description="Helical" evidence="1">
    <location>
        <begin position="47"/>
        <end position="66"/>
    </location>
</feature>
<reference evidence="2 3" key="1">
    <citation type="journal article" date="2017" name="BMC Genomics">
        <title>Comparative genomic and phylogenomic analyses of the Bifidobacteriaceae family.</title>
        <authorList>
            <person name="Lugli G.A."/>
            <person name="Milani C."/>
            <person name="Turroni F."/>
            <person name="Duranti S."/>
            <person name="Mancabelli L."/>
            <person name="Mangifesta M."/>
            <person name="Ferrario C."/>
            <person name="Modesto M."/>
            <person name="Mattarelli P."/>
            <person name="Jiri K."/>
            <person name="van Sinderen D."/>
            <person name="Ventura M."/>
        </authorList>
    </citation>
    <scope>NUCLEOTIDE SEQUENCE [LARGE SCALE GENOMIC DNA]</scope>
    <source>
        <strain evidence="2 3">DSM 28807</strain>
    </source>
</reference>
<dbReference type="STRING" id="1603886.GCA_001895165_01348"/>
<dbReference type="OrthoDB" id="9800309at2"/>
<dbReference type="RefSeq" id="WP_072725836.1">
    <property type="nucleotide sequence ID" value="NZ_BDIS01000018.1"/>
</dbReference>
<dbReference type="Proteomes" id="UP000216352">
    <property type="component" value="Unassembled WGS sequence"/>
</dbReference>
<feature type="transmembrane region" description="Helical" evidence="1">
    <location>
        <begin position="72"/>
        <end position="89"/>
    </location>
</feature>
<protein>
    <submittedName>
        <fullName evidence="2">ABC transporter</fullName>
    </submittedName>
</protein>
<feature type="transmembrane region" description="Helical" evidence="1">
    <location>
        <begin position="193"/>
        <end position="211"/>
    </location>
</feature>
<dbReference type="GO" id="GO:0005886">
    <property type="term" value="C:plasma membrane"/>
    <property type="evidence" value="ECO:0007669"/>
    <property type="project" value="UniProtKB-SubCell"/>
</dbReference>
<keyword evidence="1" id="KW-0472">Membrane</keyword>
<evidence type="ECO:0000313" key="3">
    <source>
        <dbReference type="Proteomes" id="UP000216352"/>
    </source>
</evidence>
<feature type="transmembrane region" description="Helical" evidence="1">
    <location>
        <begin position="243"/>
        <end position="266"/>
    </location>
</feature>
<dbReference type="PANTHER" id="PTHR37305">
    <property type="entry name" value="INTEGRAL MEMBRANE PROTEIN-RELATED"/>
    <property type="match status" value="1"/>
</dbReference>
<gene>
    <name evidence="2" type="ORF">BLEM_0643</name>
</gene>
<feature type="transmembrane region" description="Helical" evidence="1">
    <location>
        <begin position="159"/>
        <end position="186"/>
    </location>
</feature>
<evidence type="ECO:0000313" key="2">
    <source>
        <dbReference type="EMBL" id="OZG62726.1"/>
    </source>
</evidence>
<keyword evidence="1" id="KW-0812">Transmembrane</keyword>
<keyword evidence="3" id="KW-1185">Reference proteome</keyword>
<name>A0A261FVD5_9BIFI</name>
<dbReference type="AlphaFoldDB" id="A0A261FVD5"/>
<comment type="caution">
    <text evidence="2">The sequence shown here is derived from an EMBL/GenBank/DDBJ whole genome shotgun (WGS) entry which is preliminary data.</text>
</comment>
<dbReference type="PANTHER" id="PTHR37305:SF1">
    <property type="entry name" value="MEMBRANE PROTEIN"/>
    <property type="match status" value="1"/>
</dbReference>
<keyword evidence="1" id="KW-1133">Transmembrane helix</keyword>
<sequence>MNVFVIDLKANAKALAVWSVTLAFLDIVGVMKFSGFADGGVEATQQVIDAFPSVVLAVLGISGLNVATFPGFYAVLMFYIGIMAAAYGVQLGHGAVAREIADGTCEFLFTRPRSRASILTAKLVAALACVIVFCAVNLLSSAAGYALMDGPSTADAIPWKLFAAFTAWTALTALVFCALGAVLAACCRRMERAALIGGGAVVLCYLAAVVYDMFPDHAGVSLIARLCSPMRYWPPVELLDGTVSLPFTLLAAALVAAALAAAYTAFAKRDLVE</sequence>
<organism evidence="2 3">
    <name type="scientific">Bifidobacterium lemurum</name>
    <dbReference type="NCBI Taxonomy" id="1603886"/>
    <lineage>
        <taxon>Bacteria</taxon>
        <taxon>Bacillati</taxon>
        <taxon>Actinomycetota</taxon>
        <taxon>Actinomycetes</taxon>
        <taxon>Bifidobacteriales</taxon>
        <taxon>Bifidobacteriaceae</taxon>
        <taxon>Bifidobacterium</taxon>
    </lineage>
</organism>
<dbReference type="EMBL" id="MWWX01000004">
    <property type="protein sequence ID" value="OZG62726.1"/>
    <property type="molecule type" value="Genomic_DNA"/>
</dbReference>
<dbReference type="GO" id="GO:0140359">
    <property type="term" value="F:ABC-type transporter activity"/>
    <property type="evidence" value="ECO:0007669"/>
    <property type="project" value="InterPro"/>
</dbReference>
<accession>A0A261FVD5</accession>
<feature type="transmembrane region" description="Helical" evidence="1">
    <location>
        <begin position="123"/>
        <end position="147"/>
    </location>
</feature>